<reference evidence="2 3" key="1">
    <citation type="submission" date="2019-09" db="EMBL/GenBank/DDBJ databases">
        <title>A chromosome-level genome assembly of the Chinese tupelo Nyssa sinensis.</title>
        <authorList>
            <person name="Yang X."/>
            <person name="Kang M."/>
            <person name="Yang Y."/>
            <person name="Xiong H."/>
            <person name="Wang M."/>
            <person name="Zhang Z."/>
            <person name="Wang Z."/>
            <person name="Wu H."/>
            <person name="Ma T."/>
            <person name="Liu J."/>
            <person name="Xi Z."/>
        </authorList>
    </citation>
    <scope>NUCLEOTIDE SEQUENCE [LARGE SCALE GENOMIC DNA]</scope>
    <source>
        <strain evidence="2">J267</strain>
        <tissue evidence="2">Leaf</tissue>
    </source>
</reference>
<keyword evidence="3" id="KW-1185">Reference proteome</keyword>
<dbReference type="Proteomes" id="UP000325577">
    <property type="component" value="Linkage Group LG6"/>
</dbReference>
<gene>
    <name evidence="2" type="ORF">F0562_014410</name>
</gene>
<proteinExistence type="predicted"/>
<evidence type="ECO:0000313" key="3">
    <source>
        <dbReference type="Proteomes" id="UP000325577"/>
    </source>
</evidence>
<dbReference type="PANTHER" id="PTHR24121">
    <property type="entry name" value="NO MECHANORECEPTOR POTENTIAL C, ISOFORM D-RELATED"/>
    <property type="match status" value="1"/>
</dbReference>
<accession>A0A5J4ZQK5</accession>
<dbReference type="Gene3D" id="1.25.40.20">
    <property type="entry name" value="Ankyrin repeat-containing domain"/>
    <property type="match status" value="1"/>
</dbReference>
<sequence>MAFTTDGAKAKHKRNKEMYAALISGNERKVIELCRRIAEGPLHILTIHNASVLHMATFNKQKDLVLNLLKELPQNHSHKLMHQNEVGNTLLHETATSKKMVPVAGELLRKAPELLGIRNFNGETAIFHAARYGKNDVFRFLDHQINYKVLESEGREADRKLFYQRDDNTTILHISTLSEHFDLALLIATKYEYLVNERDGDGLPPEDATAIEEDKIHETALQLAPNLSPSVGAFFLAVVTGGMLVLVAWGFSLFVICFGSV</sequence>
<dbReference type="InterPro" id="IPR036770">
    <property type="entry name" value="Ankyrin_rpt-contain_sf"/>
</dbReference>
<organism evidence="2 3">
    <name type="scientific">Nyssa sinensis</name>
    <dbReference type="NCBI Taxonomy" id="561372"/>
    <lineage>
        <taxon>Eukaryota</taxon>
        <taxon>Viridiplantae</taxon>
        <taxon>Streptophyta</taxon>
        <taxon>Embryophyta</taxon>
        <taxon>Tracheophyta</taxon>
        <taxon>Spermatophyta</taxon>
        <taxon>Magnoliopsida</taxon>
        <taxon>eudicotyledons</taxon>
        <taxon>Gunneridae</taxon>
        <taxon>Pentapetalae</taxon>
        <taxon>asterids</taxon>
        <taxon>Cornales</taxon>
        <taxon>Nyssaceae</taxon>
        <taxon>Nyssa</taxon>
    </lineage>
</organism>
<keyword evidence="1" id="KW-1133">Transmembrane helix</keyword>
<evidence type="ECO:0000313" key="2">
    <source>
        <dbReference type="EMBL" id="KAA8520154.1"/>
    </source>
</evidence>
<dbReference type="AlphaFoldDB" id="A0A5J4ZQK5"/>
<feature type="transmembrane region" description="Helical" evidence="1">
    <location>
        <begin position="233"/>
        <end position="258"/>
    </location>
</feature>
<keyword evidence="1" id="KW-0472">Membrane</keyword>
<dbReference type="EMBL" id="CM018049">
    <property type="protein sequence ID" value="KAA8520154.1"/>
    <property type="molecule type" value="Genomic_DNA"/>
</dbReference>
<dbReference type="InterPro" id="IPR002110">
    <property type="entry name" value="Ankyrin_rpt"/>
</dbReference>
<dbReference type="PANTHER" id="PTHR24121:SF20">
    <property type="entry name" value="TONSOKU-LIKE PROTEIN"/>
    <property type="match status" value="1"/>
</dbReference>
<evidence type="ECO:0000256" key="1">
    <source>
        <dbReference type="SAM" id="Phobius"/>
    </source>
</evidence>
<name>A0A5J4ZQK5_9ASTE</name>
<keyword evidence="1" id="KW-0812">Transmembrane</keyword>
<dbReference type="OrthoDB" id="1923662at2759"/>
<dbReference type="SUPFAM" id="SSF48403">
    <property type="entry name" value="Ankyrin repeat"/>
    <property type="match status" value="1"/>
</dbReference>
<protein>
    <submittedName>
        <fullName evidence="2">Uncharacterized protein</fullName>
    </submittedName>
</protein>
<dbReference type="Pfam" id="PF12796">
    <property type="entry name" value="Ank_2"/>
    <property type="match status" value="1"/>
</dbReference>